<dbReference type="SUPFAM" id="SSF89447">
    <property type="entry name" value="AbrB/MazE/MraZ-like"/>
    <property type="match status" value="1"/>
</dbReference>
<dbReference type="PROSITE" id="PS51740">
    <property type="entry name" value="SPOVT_ABRB"/>
    <property type="match status" value="1"/>
</dbReference>
<protein>
    <submittedName>
        <fullName evidence="3">AbrB/MazE/SpoVT family DNA-binding domain-containing protein</fullName>
    </submittedName>
</protein>
<evidence type="ECO:0000259" key="2">
    <source>
        <dbReference type="PROSITE" id="PS51740"/>
    </source>
</evidence>
<dbReference type="Gene3D" id="2.10.260.10">
    <property type="match status" value="1"/>
</dbReference>
<dbReference type="InterPro" id="IPR037914">
    <property type="entry name" value="SpoVT-AbrB_sf"/>
</dbReference>
<accession>A0ABV4BM03</accession>
<reference evidence="3 4" key="1">
    <citation type="submission" date="2024-05" db="EMBL/GenBank/DDBJ databases">
        <title>Genome Sequence and Characterization of the New Strain Purple Sulfur Bacterium of Genus Thioalkalicoccus.</title>
        <authorList>
            <person name="Bryantseva I.A."/>
            <person name="Kyndt J.A."/>
            <person name="Imhoff J.F."/>
        </authorList>
    </citation>
    <scope>NUCLEOTIDE SEQUENCE [LARGE SCALE GENOMIC DNA]</scope>
    <source>
        <strain evidence="3 4">Um2</strain>
    </source>
</reference>
<dbReference type="NCBIfam" id="TIGR01439">
    <property type="entry name" value="lp_hng_hel_AbrB"/>
    <property type="match status" value="1"/>
</dbReference>
<dbReference type="Proteomes" id="UP001564408">
    <property type="component" value="Unassembled WGS sequence"/>
</dbReference>
<feature type="domain" description="SpoVT-AbrB" evidence="2">
    <location>
        <begin position="1"/>
        <end position="46"/>
    </location>
</feature>
<dbReference type="EMBL" id="JBDKXB010000071">
    <property type="protein sequence ID" value="MEY6434292.1"/>
    <property type="molecule type" value="Genomic_DNA"/>
</dbReference>
<organism evidence="3 4">
    <name type="scientific">Thioalkalicoccus limnaeus</name>
    <dbReference type="NCBI Taxonomy" id="120681"/>
    <lineage>
        <taxon>Bacteria</taxon>
        <taxon>Pseudomonadati</taxon>
        <taxon>Pseudomonadota</taxon>
        <taxon>Gammaproteobacteria</taxon>
        <taxon>Chromatiales</taxon>
        <taxon>Chromatiaceae</taxon>
        <taxon>Thioalkalicoccus</taxon>
    </lineage>
</organism>
<evidence type="ECO:0000256" key="1">
    <source>
        <dbReference type="PROSITE-ProRule" id="PRU01076"/>
    </source>
</evidence>
<keyword evidence="1 3" id="KW-0238">DNA-binding</keyword>
<gene>
    <name evidence="3" type="ORF">ABC977_18030</name>
</gene>
<keyword evidence="4" id="KW-1185">Reference proteome</keyword>
<dbReference type="GO" id="GO:0003677">
    <property type="term" value="F:DNA binding"/>
    <property type="evidence" value="ECO:0007669"/>
    <property type="project" value="UniProtKB-KW"/>
</dbReference>
<evidence type="ECO:0000313" key="3">
    <source>
        <dbReference type="EMBL" id="MEY6434292.1"/>
    </source>
</evidence>
<dbReference type="InterPro" id="IPR007159">
    <property type="entry name" value="SpoVT-AbrB_dom"/>
</dbReference>
<evidence type="ECO:0000313" key="4">
    <source>
        <dbReference type="Proteomes" id="UP001564408"/>
    </source>
</evidence>
<proteinExistence type="predicted"/>
<comment type="caution">
    <text evidence="3">The sequence shown here is derived from an EMBL/GenBank/DDBJ whole genome shotgun (WGS) entry which is preliminary data.</text>
</comment>
<dbReference type="RefSeq" id="WP_369668668.1">
    <property type="nucleotide sequence ID" value="NZ_JBDKXB010000071.1"/>
</dbReference>
<dbReference type="SMART" id="SM00966">
    <property type="entry name" value="SpoVT_AbrB"/>
    <property type="match status" value="1"/>
</dbReference>
<sequence length="71" mass="7979">METSTLSSKYQLVLPKSIREPLGLKPGQRFLVRPSEHGIELVPCEEPSALRGFLAGADRDMDGIRERDERV</sequence>
<name>A0ABV4BM03_9GAMM</name>
<dbReference type="Pfam" id="PF04014">
    <property type="entry name" value="MazE_antitoxin"/>
    <property type="match status" value="1"/>
</dbReference>